<dbReference type="EMBL" id="LGUV01000007">
    <property type="protein sequence ID" value="KOG57492.1"/>
    <property type="molecule type" value="Genomic_DNA"/>
</dbReference>
<evidence type="ECO:0000259" key="5">
    <source>
        <dbReference type="Pfam" id="PF00005"/>
    </source>
</evidence>
<dbReference type="InterPro" id="IPR027417">
    <property type="entry name" value="P-loop_NTPase"/>
</dbReference>
<sequence length="66" mass="7095">MKAVDGLGFEVYRGETLGIVGESGCGKSTMGRLITRLLEPTAGTIEFEGKDITHLGVTGMRPLRRD</sequence>
<keyword evidence="4" id="KW-0067">ATP-binding</keyword>
<accession>A0A0L8N485</accession>
<dbReference type="AlphaFoldDB" id="A0A0L8N485"/>
<evidence type="ECO:0000256" key="2">
    <source>
        <dbReference type="ARBA" id="ARBA00022448"/>
    </source>
</evidence>
<proteinExistence type="inferred from homology"/>
<dbReference type="GO" id="GO:0005524">
    <property type="term" value="F:ATP binding"/>
    <property type="evidence" value="ECO:0007669"/>
    <property type="project" value="UniProtKB-KW"/>
</dbReference>
<reference evidence="7" key="1">
    <citation type="submission" date="2015-07" db="EMBL/GenBank/DDBJ databases">
        <authorList>
            <consortium name="Consortium for Microbial Forensics and Genomics (microFORGE)"/>
            <person name="Knight B.M."/>
            <person name="Roberts D.P."/>
            <person name="Lin D."/>
            <person name="Hari K."/>
            <person name="Fletcher J."/>
            <person name="Melcher U."/>
            <person name="Blagden T."/>
            <person name="Winegar R.A."/>
        </authorList>
    </citation>
    <scope>NUCLEOTIDE SEQUENCE [LARGE SCALE GENOMIC DNA]</scope>
    <source>
        <strain evidence="7">NRRL B-1447</strain>
    </source>
</reference>
<dbReference type="Pfam" id="PF00005">
    <property type="entry name" value="ABC_tran"/>
    <property type="match status" value="1"/>
</dbReference>
<dbReference type="GO" id="GO:0016887">
    <property type="term" value="F:ATP hydrolysis activity"/>
    <property type="evidence" value="ECO:0007669"/>
    <property type="project" value="InterPro"/>
</dbReference>
<comment type="caution">
    <text evidence="6">The sequence shown here is derived from an EMBL/GenBank/DDBJ whole genome shotgun (WGS) entry which is preliminary data.</text>
</comment>
<evidence type="ECO:0000256" key="4">
    <source>
        <dbReference type="ARBA" id="ARBA00022840"/>
    </source>
</evidence>
<dbReference type="PANTHER" id="PTHR43776:SF7">
    <property type="entry name" value="D,D-DIPEPTIDE TRANSPORT ATP-BINDING PROTEIN DDPF-RELATED"/>
    <property type="match status" value="1"/>
</dbReference>
<evidence type="ECO:0000256" key="1">
    <source>
        <dbReference type="ARBA" id="ARBA00005417"/>
    </source>
</evidence>
<feature type="domain" description="ABC transporter" evidence="5">
    <location>
        <begin position="5"/>
        <end position="58"/>
    </location>
</feature>
<gene>
    <name evidence="6" type="ORF">ADK75_03875</name>
</gene>
<dbReference type="Gene3D" id="3.40.50.300">
    <property type="entry name" value="P-loop containing nucleotide triphosphate hydrolases"/>
    <property type="match status" value="1"/>
</dbReference>
<dbReference type="InterPro" id="IPR003439">
    <property type="entry name" value="ABC_transporter-like_ATP-bd"/>
</dbReference>
<comment type="similarity">
    <text evidence="1">Belongs to the ABC transporter superfamily.</text>
</comment>
<keyword evidence="2" id="KW-0813">Transport</keyword>
<name>A0A0L8N485_STRVG</name>
<organism evidence="6 7">
    <name type="scientific">Streptomyces virginiae</name>
    <name type="common">Streptomyces cinnamonensis</name>
    <dbReference type="NCBI Taxonomy" id="1961"/>
    <lineage>
        <taxon>Bacteria</taxon>
        <taxon>Bacillati</taxon>
        <taxon>Actinomycetota</taxon>
        <taxon>Actinomycetes</taxon>
        <taxon>Kitasatosporales</taxon>
        <taxon>Streptomycetaceae</taxon>
        <taxon>Streptomyces</taxon>
    </lineage>
</organism>
<protein>
    <submittedName>
        <fullName evidence="6">Peptide ABC transporter ATPase</fullName>
    </submittedName>
</protein>
<dbReference type="PANTHER" id="PTHR43776">
    <property type="entry name" value="TRANSPORT ATP-BINDING PROTEIN"/>
    <property type="match status" value="1"/>
</dbReference>
<dbReference type="InterPro" id="IPR050319">
    <property type="entry name" value="ABC_transp_ATP-bind"/>
</dbReference>
<dbReference type="SUPFAM" id="SSF52540">
    <property type="entry name" value="P-loop containing nucleoside triphosphate hydrolases"/>
    <property type="match status" value="1"/>
</dbReference>
<dbReference type="Proteomes" id="UP000037084">
    <property type="component" value="Unassembled WGS sequence"/>
</dbReference>
<dbReference type="PATRIC" id="fig|1961.12.peg.822"/>
<evidence type="ECO:0000313" key="7">
    <source>
        <dbReference type="Proteomes" id="UP000037084"/>
    </source>
</evidence>
<keyword evidence="3" id="KW-0547">Nucleotide-binding</keyword>
<evidence type="ECO:0000313" key="6">
    <source>
        <dbReference type="EMBL" id="KOG57492.1"/>
    </source>
</evidence>
<evidence type="ECO:0000256" key="3">
    <source>
        <dbReference type="ARBA" id="ARBA00022741"/>
    </source>
</evidence>
<feature type="non-terminal residue" evidence="6">
    <location>
        <position position="66"/>
    </location>
</feature>